<protein>
    <submittedName>
        <fullName evidence="2">Uncharacterized protein</fullName>
    </submittedName>
</protein>
<dbReference type="RefSeq" id="WP_145889882.1">
    <property type="nucleotide sequence ID" value="NZ_CP032702.1"/>
</dbReference>
<dbReference type="OrthoDB" id="6548670at2"/>
<evidence type="ECO:0000313" key="2">
    <source>
        <dbReference type="EMBL" id="QDY43331.1"/>
    </source>
</evidence>
<name>A0A518XGJ7_9GAMM</name>
<feature type="region of interest" description="Disordered" evidence="1">
    <location>
        <begin position="118"/>
        <end position="137"/>
    </location>
</feature>
<accession>A0A518XGJ7</accession>
<evidence type="ECO:0000256" key="1">
    <source>
        <dbReference type="SAM" id="MobiDB-lite"/>
    </source>
</evidence>
<sequence length="152" mass="16909">MARKDPCNAGNPWLSMIDSAVRNHRHQPPESAPGTATSVWLAYDARADAQLALLASPPGALMQRLKKWRPAGLSAQPIRAQFSPRQWVSRVSQQTAQTSDDVLQVHERVAALQRIHQRLRAQPRPSGTAPAEDSLDVALRIAEKRRARRSEQ</sequence>
<keyword evidence="3" id="KW-1185">Reference proteome</keyword>
<dbReference type="Proteomes" id="UP000319411">
    <property type="component" value="Chromosome"/>
</dbReference>
<dbReference type="KEGG" id="pdis:D8B20_16240"/>
<organism evidence="2 3">
    <name type="scientific">Candidatus Pantoea soli</name>
    <dbReference type="NCBI Taxonomy" id="3098669"/>
    <lineage>
        <taxon>Bacteria</taxon>
        <taxon>Pseudomonadati</taxon>
        <taxon>Pseudomonadota</taxon>
        <taxon>Gammaproteobacteria</taxon>
        <taxon>Enterobacterales</taxon>
        <taxon>Erwiniaceae</taxon>
        <taxon>Pantoea</taxon>
    </lineage>
</organism>
<evidence type="ECO:0000313" key="3">
    <source>
        <dbReference type="Proteomes" id="UP000319411"/>
    </source>
</evidence>
<dbReference type="AlphaFoldDB" id="A0A518XGJ7"/>
<dbReference type="EMBL" id="CP032702">
    <property type="protein sequence ID" value="QDY43331.1"/>
    <property type="molecule type" value="Genomic_DNA"/>
</dbReference>
<proteinExistence type="predicted"/>
<reference evidence="2 3" key="1">
    <citation type="submission" date="2018-10" db="EMBL/GenBank/DDBJ databases">
        <title>Genome Sequencing of Pantoea dispersa DSM 32899.</title>
        <authorList>
            <person name="Nawrath M."/>
            <person name="Ottenheim C."/>
            <person name="Wilm A."/>
            <person name="Zimmermann W."/>
            <person name="Wu J.C."/>
        </authorList>
    </citation>
    <scope>NUCLEOTIDE SEQUENCE [LARGE SCALE GENOMIC DNA]</scope>
    <source>
        <strain evidence="2 3">DSM 32899</strain>
    </source>
</reference>
<gene>
    <name evidence="2" type="ORF">D8B20_16240</name>
</gene>